<feature type="non-terminal residue" evidence="2">
    <location>
        <position position="191"/>
    </location>
</feature>
<name>K0SZJ7_THAOC</name>
<protein>
    <submittedName>
        <fullName evidence="2">Uncharacterized protein</fullName>
    </submittedName>
</protein>
<accession>K0SZJ7</accession>
<dbReference type="AlphaFoldDB" id="K0SZJ7"/>
<sequence>MDDPSNPTMNFGIVLGADLLFEDASVCTLSPKVATSNSLDLISPKFLRRDSVDRFHCPGWPRSPCPLPIELAGGVPNAARESRETVHGHRLARVTATDSPVPPPRPPRFAHFLYIQIFGGPGRSVFVWRRRPAAPASCVTSCRAVVPFLRPAGRSTTWDTLEHSGLLALRGRIHRERGGNKEGDDGPRGPT</sequence>
<comment type="caution">
    <text evidence="2">The sequence shown here is derived from an EMBL/GenBank/DDBJ whole genome shotgun (WGS) entry which is preliminary data.</text>
</comment>
<gene>
    <name evidence="2" type="ORF">THAOC_06773</name>
</gene>
<feature type="region of interest" description="Disordered" evidence="1">
    <location>
        <begin position="172"/>
        <end position="191"/>
    </location>
</feature>
<dbReference type="EMBL" id="AGNL01006829">
    <property type="protein sequence ID" value="EJK71758.1"/>
    <property type="molecule type" value="Genomic_DNA"/>
</dbReference>
<organism evidence="2 3">
    <name type="scientific">Thalassiosira oceanica</name>
    <name type="common">Marine diatom</name>
    <dbReference type="NCBI Taxonomy" id="159749"/>
    <lineage>
        <taxon>Eukaryota</taxon>
        <taxon>Sar</taxon>
        <taxon>Stramenopiles</taxon>
        <taxon>Ochrophyta</taxon>
        <taxon>Bacillariophyta</taxon>
        <taxon>Coscinodiscophyceae</taxon>
        <taxon>Thalassiosirophycidae</taxon>
        <taxon>Thalassiosirales</taxon>
        <taxon>Thalassiosiraceae</taxon>
        <taxon>Thalassiosira</taxon>
    </lineage>
</organism>
<evidence type="ECO:0000313" key="2">
    <source>
        <dbReference type="EMBL" id="EJK71758.1"/>
    </source>
</evidence>
<proteinExistence type="predicted"/>
<keyword evidence="3" id="KW-1185">Reference proteome</keyword>
<dbReference type="Proteomes" id="UP000266841">
    <property type="component" value="Unassembled WGS sequence"/>
</dbReference>
<evidence type="ECO:0000313" key="3">
    <source>
        <dbReference type="Proteomes" id="UP000266841"/>
    </source>
</evidence>
<evidence type="ECO:0000256" key="1">
    <source>
        <dbReference type="SAM" id="MobiDB-lite"/>
    </source>
</evidence>
<reference evidence="2 3" key="1">
    <citation type="journal article" date="2012" name="Genome Biol.">
        <title>Genome and low-iron response of an oceanic diatom adapted to chronic iron limitation.</title>
        <authorList>
            <person name="Lommer M."/>
            <person name="Specht M."/>
            <person name="Roy A.S."/>
            <person name="Kraemer L."/>
            <person name="Andreson R."/>
            <person name="Gutowska M.A."/>
            <person name="Wolf J."/>
            <person name="Bergner S.V."/>
            <person name="Schilhabel M.B."/>
            <person name="Klostermeier U.C."/>
            <person name="Beiko R.G."/>
            <person name="Rosenstiel P."/>
            <person name="Hippler M."/>
            <person name="Laroche J."/>
        </authorList>
    </citation>
    <scope>NUCLEOTIDE SEQUENCE [LARGE SCALE GENOMIC DNA]</scope>
    <source>
        <strain evidence="2 3">CCMP1005</strain>
    </source>
</reference>
<feature type="compositionally biased region" description="Basic and acidic residues" evidence="1">
    <location>
        <begin position="176"/>
        <end position="191"/>
    </location>
</feature>